<dbReference type="AlphaFoldDB" id="A0A0E9U7N2"/>
<protein>
    <submittedName>
        <fullName evidence="1">Uncharacterized protein</fullName>
    </submittedName>
</protein>
<evidence type="ECO:0000313" key="1">
    <source>
        <dbReference type="EMBL" id="JAH60963.1"/>
    </source>
</evidence>
<sequence length="67" mass="7843">MRKTNKSGAIVLGIKGKIATPINIVFQFDRNSRNVQEALYAQQKKSRSFFKRLPERIVIFLQDSWLF</sequence>
<name>A0A0E9U7N2_ANGAN</name>
<reference evidence="1" key="1">
    <citation type="submission" date="2014-11" db="EMBL/GenBank/DDBJ databases">
        <authorList>
            <person name="Amaro Gonzalez C."/>
        </authorList>
    </citation>
    <scope>NUCLEOTIDE SEQUENCE</scope>
</reference>
<reference evidence="1" key="2">
    <citation type="journal article" date="2015" name="Fish Shellfish Immunol.">
        <title>Early steps in the European eel (Anguilla anguilla)-Vibrio vulnificus interaction in the gills: Role of the RtxA13 toxin.</title>
        <authorList>
            <person name="Callol A."/>
            <person name="Pajuelo D."/>
            <person name="Ebbesson L."/>
            <person name="Teles M."/>
            <person name="MacKenzie S."/>
            <person name="Amaro C."/>
        </authorList>
    </citation>
    <scope>NUCLEOTIDE SEQUENCE</scope>
</reference>
<accession>A0A0E9U7N2</accession>
<dbReference type="EMBL" id="GBXM01047614">
    <property type="protein sequence ID" value="JAH60963.1"/>
    <property type="molecule type" value="Transcribed_RNA"/>
</dbReference>
<proteinExistence type="predicted"/>
<organism evidence="1">
    <name type="scientific">Anguilla anguilla</name>
    <name type="common">European freshwater eel</name>
    <name type="synonym">Muraena anguilla</name>
    <dbReference type="NCBI Taxonomy" id="7936"/>
    <lineage>
        <taxon>Eukaryota</taxon>
        <taxon>Metazoa</taxon>
        <taxon>Chordata</taxon>
        <taxon>Craniata</taxon>
        <taxon>Vertebrata</taxon>
        <taxon>Euteleostomi</taxon>
        <taxon>Actinopterygii</taxon>
        <taxon>Neopterygii</taxon>
        <taxon>Teleostei</taxon>
        <taxon>Anguilliformes</taxon>
        <taxon>Anguillidae</taxon>
        <taxon>Anguilla</taxon>
    </lineage>
</organism>